<proteinExistence type="predicted"/>
<organism evidence="1 2">
    <name type="scientific">Sphaerodactylus townsendi</name>
    <dbReference type="NCBI Taxonomy" id="933632"/>
    <lineage>
        <taxon>Eukaryota</taxon>
        <taxon>Metazoa</taxon>
        <taxon>Chordata</taxon>
        <taxon>Craniata</taxon>
        <taxon>Vertebrata</taxon>
        <taxon>Euteleostomi</taxon>
        <taxon>Lepidosauria</taxon>
        <taxon>Squamata</taxon>
        <taxon>Bifurcata</taxon>
        <taxon>Gekkota</taxon>
        <taxon>Sphaerodactylidae</taxon>
        <taxon>Sphaerodactylus</taxon>
    </lineage>
</organism>
<dbReference type="Proteomes" id="UP000827872">
    <property type="component" value="Linkage Group LG05"/>
</dbReference>
<reference evidence="1" key="1">
    <citation type="submission" date="2021-08" db="EMBL/GenBank/DDBJ databases">
        <title>The first chromosome-level gecko genome reveals the dynamic sex chromosomes of Neotropical dwarf geckos (Sphaerodactylidae: Sphaerodactylus).</title>
        <authorList>
            <person name="Pinto B.J."/>
            <person name="Keating S.E."/>
            <person name="Gamble T."/>
        </authorList>
    </citation>
    <scope>NUCLEOTIDE SEQUENCE</scope>
    <source>
        <strain evidence="1">TG3544</strain>
    </source>
</reference>
<evidence type="ECO:0000313" key="1">
    <source>
        <dbReference type="EMBL" id="KAH7999325.1"/>
    </source>
</evidence>
<dbReference type="EMBL" id="CM037618">
    <property type="protein sequence ID" value="KAH7999325.1"/>
    <property type="molecule type" value="Genomic_DNA"/>
</dbReference>
<keyword evidence="2" id="KW-1185">Reference proteome</keyword>
<gene>
    <name evidence="1" type="ORF">K3G42_008659</name>
</gene>
<accession>A0ACB8F2P4</accession>
<name>A0ACB8F2P4_9SAUR</name>
<sequence length="398" mass="44072">MDAFIQYFKCSFFIHCIPHKPGCLGTDGRTLGPSLSPRPRLKRQPGHGTWTHWGAWSACSSTCGDGASFRTRRCIRFPEEEMCKGKPRQYRVCELDDCPSGSTPFRAIQCSLYNGKPILGSQTPYQWVPFHGAPNLCDLNCLAVGHNFYYTFGRVLDGTRCNPESRDLCISGRCLRAGCDGILGSEAQADACGVCNGKNESCVFVQQVFRAAFPTSGFFGYKNVTRIPAGARHIKVTDRSRNYLALMNANQRYVINGDWAIDWPGVYEVAGTKVHYARTADVHESFEATGPTQEDLSVMVLFQEQNSGIEYQFWLPREQFRHVQSDASPLRQQQTREVEGNPEGEPQQFPQATTAPPVQKARGAAKKVSQEVAVSSPARVPNQSGLNGILFIGLIALT</sequence>
<comment type="caution">
    <text evidence="1">The sequence shown here is derived from an EMBL/GenBank/DDBJ whole genome shotgun (WGS) entry which is preliminary data.</text>
</comment>
<evidence type="ECO:0000313" key="2">
    <source>
        <dbReference type="Proteomes" id="UP000827872"/>
    </source>
</evidence>
<protein>
    <submittedName>
        <fullName evidence="1">Uncharacterized protein</fullName>
    </submittedName>
</protein>